<feature type="compositionally biased region" description="Basic and acidic residues" evidence="1">
    <location>
        <begin position="38"/>
        <end position="70"/>
    </location>
</feature>
<feature type="compositionally biased region" description="Polar residues" evidence="1">
    <location>
        <begin position="19"/>
        <end position="37"/>
    </location>
</feature>
<name>A0ABN3RA49_9ACTN</name>
<accession>A0ABN3RA49</accession>
<proteinExistence type="predicted"/>
<organism evidence="2 3">
    <name type="scientific">Streptomyces vastus</name>
    <dbReference type="NCBI Taxonomy" id="285451"/>
    <lineage>
        <taxon>Bacteria</taxon>
        <taxon>Bacillati</taxon>
        <taxon>Actinomycetota</taxon>
        <taxon>Actinomycetes</taxon>
        <taxon>Kitasatosporales</taxon>
        <taxon>Streptomycetaceae</taxon>
        <taxon>Streptomyces</taxon>
    </lineage>
</organism>
<evidence type="ECO:0000313" key="3">
    <source>
        <dbReference type="Proteomes" id="UP001500151"/>
    </source>
</evidence>
<sequence>MTAASALGRSAGSVDKPYLSQSAPNKRASATRSASDSGQEKEGREKEGRDKEGRDKELHALRAPRSDPARGSDTTLTRGWRCPPLESSCEGA</sequence>
<comment type="caution">
    <text evidence="2">The sequence shown here is derived from an EMBL/GenBank/DDBJ whole genome shotgun (WGS) entry which is preliminary data.</text>
</comment>
<reference evidence="2 3" key="1">
    <citation type="journal article" date="2019" name="Int. J. Syst. Evol. Microbiol.">
        <title>The Global Catalogue of Microorganisms (GCM) 10K type strain sequencing project: providing services to taxonomists for standard genome sequencing and annotation.</title>
        <authorList>
            <consortium name="The Broad Institute Genomics Platform"/>
            <consortium name="The Broad Institute Genome Sequencing Center for Infectious Disease"/>
            <person name="Wu L."/>
            <person name="Ma J."/>
        </authorList>
    </citation>
    <scope>NUCLEOTIDE SEQUENCE [LARGE SCALE GENOMIC DNA]</scope>
    <source>
        <strain evidence="2 3">JCM 4524</strain>
    </source>
</reference>
<keyword evidence="3" id="KW-1185">Reference proteome</keyword>
<dbReference type="Proteomes" id="UP001500151">
    <property type="component" value="Unassembled WGS sequence"/>
</dbReference>
<dbReference type="EMBL" id="BAAASJ010000072">
    <property type="protein sequence ID" value="GAA2647583.1"/>
    <property type="molecule type" value="Genomic_DNA"/>
</dbReference>
<protein>
    <submittedName>
        <fullName evidence="2">Uncharacterized protein</fullName>
    </submittedName>
</protein>
<gene>
    <name evidence="2" type="ORF">GCM10010307_54160</name>
</gene>
<evidence type="ECO:0000313" key="2">
    <source>
        <dbReference type="EMBL" id="GAA2647583.1"/>
    </source>
</evidence>
<evidence type="ECO:0000256" key="1">
    <source>
        <dbReference type="SAM" id="MobiDB-lite"/>
    </source>
</evidence>
<feature type="region of interest" description="Disordered" evidence="1">
    <location>
        <begin position="1"/>
        <end position="92"/>
    </location>
</feature>